<evidence type="ECO:0000256" key="1">
    <source>
        <dbReference type="SAM" id="Phobius"/>
    </source>
</evidence>
<dbReference type="EMBL" id="CAUYUE010000003">
    <property type="protein sequence ID" value="CAK0754039.1"/>
    <property type="molecule type" value="Genomic_DNA"/>
</dbReference>
<name>A0AAV1HWE4_9CHLO</name>
<dbReference type="PANTHER" id="PTHR13527">
    <property type="entry name" value="SAYSVFN DOMAIN-CONTAINING PROTEIN 1"/>
    <property type="match status" value="1"/>
</dbReference>
<keyword evidence="1" id="KW-0812">Transmembrane</keyword>
<reference evidence="3 4" key="1">
    <citation type="submission" date="2023-10" db="EMBL/GenBank/DDBJ databases">
        <authorList>
            <person name="Maclean D."/>
            <person name="Macfadyen A."/>
        </authorList>
    </citation>
    <scope>NUCLEOTIDE SEQUENCE [LARGE SCALE GENOMIC DNA]</scope>
</reference>
<dbReference type="PANTHER" id="PTHR13527:SF0">
    <property type="entry name" value="SAYSVFN DOMAIN-CONTAINING PROTEIN 1"/>
    <property type="match status" value="1"/>
</dbReference>
<feature type="transmembrane region" description="Helical" evidence="1">
    <location>
        <begin position="103"/>
        <end position="119"/>
    </location>
</feature>
<dbReference type="Pfam" id="PF10260">
    <property type="entry name" value="SAYSvFN"/>
    <property type="match status" value="1"/>
</dbReference>
<dbReference type="Proteomes" id="UP001314263">
    <property type="component" value="Unassembled WGS sequence"/>
</dbReference>
<evidence type="ECO:0000259" key="2">
    <source>
        <dbReference type="Pfam" id="PF10260"/>
    </source>
</evidence>
<comment type="caution">
    <text evidence="3">The sequence shown here is derived from an EMBL/GenBank/DDBJ whole genome shotgun (WGS) entry which is preliminary data.</text>
</comment>
<sequence>MFTGLADGDVLLALIPPRAPPKHLQAAYDDSPGEPGSWDDPARFRLPANAPEAKKRMAAFLKQRLKIPDVALIILFSIRPWAWALLVAWLIGSSLAAKFEVGPLYVLVSIVAVIFFNLGKRGEGEASAYSIFNGFRELPGQLNAGVLDDQIRRGQM</sequence>
<keyword evidence="4" id="KW-1185">Reference proteome</keyword>
<feature type="transmembrane region" description="Helical" evidence="1">
    <location>
        <begin position="70"/>
        <end position="91"/>
    </location>
</feature>
<feature type="domain" description="SAYSvFN" evidence="2">
    <location>
        <begin position="86"/>
        <end position="151"/>
    </location>
</feature>
<evidence type="ECO:0000313" key="4">
    <source>
        <dbReference type="Proteomes" id="UP001314263"/>
    </source>
</evidence>
<accession>A0AAV1HWE4</accession>
<keyword evidence="1" id="KW-1133">Transmembrane helix</keyword>
<evidence type="ECO:0000313" key="3">
    <source>
        <dbReference type="EMBL" id="CAK0754039.1"/>
    </source>
</evidence>
<organism evidence="3 4">
    <name type="scientific">Coccomyxa viridis</name>
    <dbReference type="NCBI Taxonomy" id="1274662"/>
    <lineage>
        <taxon>Eukaryota</taxon>
        <taxon>Viridiplantae</taxon>
        <taxon>Chlorophyta</taxon>
        <taxon>core chlorophytes</taxon>
        <taxon>Trebouxiophyceae</taxon>
        <taxon>Trebouxiophyceae incertae sedis</taxon>
        <taxon>Coccomyxaceae</taxon>
        <taxon>Coccomyxa</taxon>
    </lineage>
</organism>
<dbReference type="InterPro" id="IPR019387">
    <property type="entry name" value="SAYSvFN_dom"/>
</dbReference>
<protein>
    <recommendedName>
        <fullName evidence="2">SAYSvFN domain-containing protein</fullName>
    </recommendedName>
</protein>
<keyword evidence="1" id="KW-0472">Membrane</keyword>
<dbReference type="AlphaFoldDB" id="A0AAV1HWE4"/>
<gene>
    <name evidence="3" type="ORF">CVIRNUC_002266</name>
</gene>
<proteinExistence type="predicted"/>
<dbReference type="InterPro" id="IPR039159">
    <property type="entry name" value="SAYSD1"/>
</dbReference>